<proteinExistence type="predicted"/>
<keyword evidence="2" id="KW-1185">Reference proteome</keyword>
<dbReference type="SUPFAM" id="SSF143880">
    <property type="entry name" value="NE0471 N-terminal domain-like"/>
    <property type="match status" value="1"/>
</dbReference>
<evidence type="ECO:0000313" key="2">
    <source>
        <dbReference type="Proteomes" id="UP000323917"/>
    </source>
</evidence>
<accession>A0A5B9QB35</accession>
<name>A0A5B9QB35_9BACT</name>
<dbReference type="Gene3D" id="3.30.2020.10">
    <property type="entry name" value="NE0471-like N-terminal domain"/>
    <property type="match status" value="1"/>
</dbReference>
<dbReference type="EMBL" id="CP042913">
    <property type="protein sequence ID" value="QEG34795.1"/>
    <property type="molecule type" value="Genomic_DNA"/>
</dbReference>
<protein>
    <recommendedName>
        <fullName evidence="3">DUF2442 domain-containing protein</fullName>
    </recommendedName>
</protein>
<dbReference type="RefSeq" id="WP_148073395.1">
    <property type="nucleotide sequence ID" value="NZ_CP042913.1"/>
</dbReference>
<evidence type="ECO:0000313" key="1">
    <source>
        <dbReference type="EMBL" id="QEG34795.1"/>
    </source>
</evidence>
<dbReference type="Proteomes" id="UP000323917">
    <property type="component" value="Chromosome"/>
</dbReference>
<dbReference type="AlphaFoldDB" id="A0A5B9QB35"/>
<organism evidence="1 2">
    <name type="scientific">Bythopirellula goksoeyrii</name>
    <dbReference type="NCBI Taxonomy" id="1400387"/>
    <lineage>
        <taxon>Bacteria</taxon>
        <taxon>Pseudomonadati</taxon>
        <taxon>Planctomycetota</taxon>
        <taxon>Planctomycetia</taxon>
        <taxon>Pirellulales</taxon>
        <taxon>Lacipirellulaceae</taxon>
        <taxon>Bythopirellula</taxon>
    </lineage>
</organism>
<sequence>MFLHVTEVRYLEGYRLEVSFNDGSIKELDLVNELHGEVFKPLKNIETFKQATVNEETNTIEWPNGADFAPEFLHEIGRDIRQPI</sequence>
<dbReference type="InterPro" id="IPR036782">
    <property type="entry name" value="NE0471-like_N"/>
</dbReference>
<dbReference type="KEGG" id="bgok:Pr1d_20790"/>
<dbReference type="OrthoDB" id="162796at2"/>
<dbReference type="InterPro" id="IPR018841">
    <property type="entry name" value="DUF2442"/>
</dbReference>
<evidence type="ECO:0008006" key="3">
    <source>
        <dbReference type="Google" id="ProtNLM"/>
    </source>
</evidence>
<dbReference type="Pfam" id="PF10387">
    <property type="entry name" value="DUF2442"/>
    <property type="match status" value="1"/>
</dbReference>
<gene>
    <name evidence="1" type="ORF">Pr1d_20790</name>
</gene>
<reference evidence="1 2" key="1">
    <citation type="submission" date="2019-08" db="EMBL/GenBank/DDBJ databases">
        <title>Deep-cultivation of Planctomycetes and their phenomic and genomic characterization uncovers novel biology.</title>
        <authorList>
            <person name="Wiegand S."/>
            <person name="Jogler M."/>
            <person name="Boedeker C."/>
            <person name="Pinto D."/>
            <person name="Vollmers J."/>
            <person name="Rivas-Marin E."/>
            <person name="Kohn T."/>
            <person name="Peeters S.H."/>
            <person name="Heuer A."/>
            <person name="Rast P."/>
            <person name="Oberbeckmann S."/>
            <person name="Bunk B."/>
            <person name="Jeske O."/>
            <person name="Meyerdierks A."/>
            <person name="Storesund J.E."/>
            <person name="Kallscheuer N."/>
            <person name="Luecker S."/>
            <person name="Lage O.M."/>
            <person name="Pohl T."/>
            <person name="Merkel B.J."/>
            <person name="Hornburger P."/>
            <person name="Mueller R.-W."/>
            <person name="Bruemmer F."/>
            <person name="Labrenz M."/>
            <person name="Spormann A.M."/>
            <person name="Op den Camp H."/>
            <person name="Overmann J."/>
            <person name="Amann R."/>
            <person name="Jetten M.S.M."/>
            <person name="Mascher T."/>
            <person name="Medema M.H."/>
            <person name="Devos D.P."/>
            <person name="Kaster A.-K."/>
            <person name="Ovreas L."/>
            <person name="Rohde M."/>
            <person name="Galperin M.Y."/>
            <person name="Jogler C."/>
        </authorList>
    </citation>
    <scope>NUCLEOTIDE SEQUENCE [LARGE SCALE GENOMIC DNA]</scope>
    <source>
        <strain evidence="1 2">Pr1d</strain>
    </source>
</reference>